<evidence type="ECO:0000313" key="1">
    <source>
        <dbReference type="EMBL" id="KAH3826247.1"/>
    </source>
</evidence>
<keyword evidence="2" id="KW-1185">Reference proteome</keyword>
<gene>
    <name evidence="1" type="ORF">DPMN_128143</name>
</gene>
<reference evidence="1" key="1">
    <citation type="journal article" date="2019" name="bioRxiv">
        <title>The Genome of the Zebra Mussel, Dreissena polymorpha: A Resource for Invasive Species Research.</title>
        <authorList>
            <person name="McCartney M.A."/>
            <person name="Auch B."/>
            <person name="Kono T."/>
            <person name="Mallez S."/>
            <person name="Zhang Y."/>
            <person name="Obille A."/>
            <person name="Becker A."/>
            <person name="Abrahante J.E."/>
            <person name="Garbe J."/>
            <person name="Badalamenti J.P."/>
            <person name="Herman A."/>
            <person name="Mangelson H."/>
            <person name="Liachko I."/>
            <person name="Sullivan S."/>
            <person name="Sone E.D."/>
            <person name="Koren S."/>
            <person name="Silverstein K.A.T."/>
            <person name="Beckman K.B."/>
            <person name="Gohl D.M."/>
        </authorList>
    </citation>
    <scope>NUCLEOTIDE SEQUENCE</scope>
    <source>
        <strain evidence="1">Duluth1</strain>
        <tissue evidence="1">Whole animal</tissue>
    </source>
</reference>
<name>A0A9D4H6K9_DREPO</name>
<accession>A0A9D4H6K9</accession>
<proteinExistence type="predicted"/>
<comment type="caution">
    <text evidence="1">The sequence shown here is derived from an EMBL/GenBank/DDBJ whole genome shotgun (WGS) entry which is preliminary data.</text>
</comment>
<dbReference type="EMBL" id="JAIWYP010000005">
    <property type="protein sequence ID" value="KAH3826247.1"/>
    <property type="molecule type" value="Genomic_DNA"/>
</dbReference>
<reference evidence="1" key="2">
    <citation type="submission" date="2020-11" db="EMBL/GenBank/DDBJ databases">
        <authorList>
            <person name="McCartney M.A."/>
            <person name="Auch B."/>
            <person name="Kono T."/>
            <person name="Mallez S."/>
            <person name="Becker A."/>
            <person name="Gohl D.M."/>
            <person name="Silverstein K.A.T."/>
            <person name="Koren S."/>
            <person name="Bechman K.B."/>
            <person name="Herman A."/>
            <person name="Abrahante J.E."/>
            <person name="Garbe J."/>
        </authorList>
    </citation>
    <scope>NUCLEOTIDE SEQUENCE</scope>
    <source>
        <strain evidence="1">Duluth1</strain>
        <tissue evidence="1">Whole animal</tissue>
    </source>
</reference>
<protein>
    <submittedName>
        <fullName evidence="1">Uncharacterized protein</fullName>
    </submittedName>
</protein>
<dbReference type="AlphaFoldDB" id="A0A9D4H6K9"/>
<sequence length="66" mass="7545">MEQKPEALSSPPPKKTKKDYDIKYDLLNAPELFKKLGSQIFNGYQLMIIKLLPLAAQSLSLMRSTY</sequence>
<organism evidence="1 2">
    <name type="scientific">Dreissena polymorpha</name>
    <name type="common">Zebra mussel</name>
    <name type="synonym">Mytilus polymorpha</name>
    <dbReference type="NCBI Taxonomy" id="45954"/>
    <lineage>
        <taxon>Eukaryota</taxon>
        <taxon>Metazoa</taxon>
        <taxon>Spiralia</taxon>
        <taxon>Lophotrochozoa</taxon>
        <taxon>Mollusca</taxon>
        <taxon>Bivalvia</taxon>
        <taxon>Autobranchia</taxon>
        <taxon>Heteroconchia</taxon>
        <taxon>Euheterodonta</taxon>
        <taxon>Imparidentia</taxon>
        <taxon>Neoheterodontei</taxon>
        <taxon>Myida</taxon>
        <taxon>Dreissenoidea</taxon>
        <taxon>Dreissenidae</taxon>
        <taxon>Dreissena</taxon>
    </lineage>
</organism>
<dbReference type="Proteomes" id="UP000828390">
    <property type="component" value="Unassembled WGS sequence"/>
</dbReference>
<evidence type="ECO:0000313" key="2">
    <source>
        <dbReference type="Proteomes" id="UP000828390"/>
    </source>
</evidence>